<dbReference type="SUPFAM" id="SSF52922">
    <property type="entry name" value="TK C-terminal domain-like"/>
    <property type="match status" value="1"/>
</dbReference>
<reference evidence="4 5" key="1">
    <citation type="submission" date="2024-09" db="EMBL/GenBank/DDBJ databases">
        <authorList>
            <person name="D'Angelo T."/>
        </authorList>
    </citation>
    <scope>NUCLEOTIDE SEQUENCE [LARGE SCALE GENOMIC DNA]</scope>
    <source>
        <strain evidence="4">SAG AM-311-F02</strain>
    </source>
</reference>
<dbReference type="Proteomes" id="UP001594288">
    <property type="component" value="Unassembled WGS sequence"/>
</dbReference>
<feature type="domain" description="Pyruvate/ketoisovalerate oxidoreductase catalytic" evidence="2">
    <location>
        <begin position="12"/>
        <end position="169"/>
    </location>
</feature>
<dbReference type="NCBIfam" id="TIGR03710">
    <property type="entry name" value="OAFO_sf"/>
    <property type="match status" value="1"/>
</dbReference>
<dbReference type="PANTHER" id="PTHR32154:SF20">
    <property type="entry name" value="2-OXOGLUTARATE OXIDOREDUCTASE SUBUNIT KORA"/>
    <property type="match status" value="1"/>
</dbReference>
<dbReference type="InterPro" id="IPR022367">
    <property type="entry name" value="2-oxoacid/accept_OxRdtase_asu"/>
</dbReference>
<dbReference type="InterPro" id="IPR002869">
    <property type="entry name" value="Pyrv_flavodox_OxRed_cen"/>
</dbReference>
<dbReference type="Pfam" id="PF01558">
    <property type="entry name" value="POR"/>
    <property type="match status" value="1"/>
</dbReference>
<dbReference type="InterPro" id="IPR019752">
    <property type="entry name" value="Pyrv/ketoisovalerate_OxRed_cat"/>
</dbReference>
<evidence type="ECO:0000259" key="2">
    <source>
        <dbReference type="Pfam" id="PF01558"/>
    </source>
</evidence>
<keyword evidence="1" id="KW-0560">Oxidoreductase</keyword>
<evidence type="ECO:0000313" key="4">
    <source>
        <dbReference type="EMBL" id="MFC1799885.1"/>
    </source>
</evidence>
<protein>
    <submittedName>
        <fullName evidence="4">2-oxoacid:acceptor oxidoreductase subunit alpha</fullName>
    </submittedName>
</protein>
<dbReference type="Gene3D" id="3.40.50.970">
    <property type="match status" value="1"/>
</dbReference>
<dbReference type="EMBL" id="JBHPEI010000040">
    <property type="protein sequence ID" value="MFC1799885.1"/>
    <property type="molecule type" value="Genomic_DNA"/>
</dbReference>
<proteinExistence type="predicted"/>
<dbReference type="PANTHER" id="PTHR32154">
    <property type="entry name" value="PYRUVATE-FLAVODOXIN OXIDOREDUCTASE-RELATED"/>
    <property type="match status" value="1"/>
</dbReference>
<dbReference type="SUPFAM" id="SSF52518">
    <property type="entry name" value="Thiamin diphosphate-binding fold (THDP-binding)"/>
    <property type="match status" value="1"/>
</dbReference>
<gene>
    <name evidence="4" type="ORF">ACFL2Z_03135</name>
</gene>
<dbReference type="InterPro" id="IPR009014">
    <property type="entry name" value="Transketo_C/PFOR_II"/>
</dbReference>
<dbReference type="InterPro" id="IPR002880">
    <property type="entry name" value="Pyrv_Fd/Flavodoxin_OxRdtase_N"/>
</dbReference>
<evidence type="ECO:0000259" key="3">
    <source>
        <dbReference type="Pfam" id="PF01855"/>
    </source>
</evidence>
<evidence type="ECO:0000313" key="5">
    <source>
        <dbReference type="Proteomes" id="UP001594288"/>
    </source>
</evidence>
<comment type="caution">
    <text evidence="4">The sequence shown here is derived from an EMBL/GenBank/DDBJ whole genome shotgun (WGS) entry which is preliminary data.</text>
</comment>
<dbReference type="Gene3D" id="3.40.920.10">
    <property type="entry name" value="Pyruvate-ferredoxin oxidoreductase, PFOR, domain III"/>
    <property type="match status" value="1"/>
</dbReference>
<sequence length="555" mass="59328">MQDYSVLIGGQAGDGIRQAGSLVARLLSSLGYRIYFWDDYPSLIRGGHNFSLIRACENSIQAYKESVDIVVALNEETAKKHQWRLGQGGVLIYDEDVFKADVIEAEACGLKLTSMVKEAGGKPVMRNVAALGAIARSLGIEWDALEAVIKTAVRREPELNLKIARASYDAACMPEFKVERLDSEPLPLIQGNEAIALGAARAGLKLYVSYPMTPSSSILHFLAANEEELGLVTFHPENEIAAVIAAVGGAYAGARTMAGSAGGGFALMVEGVSLVGQSEAPVVFAVSQRPGPSTGVPTYTTQGDLAFVLSAGHGEFVRLVVGPGDPDEAFLLTGLAMNMAWKYQIPTFVLTDKNLSESTYSFASKGDEVTREEGSTWDGKGEYKRYLKTPNGVSPLAFPGTKGIVVKGTSYEHDEAGITVEDPEGISSMQDKRMAKRKALLADLEAMDTVKIYGDKKAKTALLTWGSTKGACIEVAESLGLKVIQPTVLEPFPAASMEKALLGVEKLIGVENNVTAQLAGLLRCHGVKVDQTILQYDGRPFSVGGLEKRVKEVTA</sequence>
<dbReference type="Gene3D" id="3.40.50.920">
    <property type="match status" value="1"/>
</dbReference>
<dbReference type="SUPFAM" id="SSF53323">
    <property type="entry name" value="Pyruvate-ferredoxin oxidoreductase, PFOR, domain III"/>
    <property type="match status" value="1"/>
</dbReference>
<accession>A0ABV6YP88</accession>
<evidence type="ECO:0000256" key="1">
    <source>
        <dbReference type="ARBA" id="ARBA00023002"/>
    </source>
</evidence>
<dbReference type="CDD" id="cd07034">
    <property type="entry name" value="TPP_PYR_PFOR_IOR-alpha_like"/>
    <property type="match status" value="1"/>
</dbReference>
<dbReference type="InterPro" id="IPR029061">
    <property type="entry name" value="THDP-binding"/>
</dbReference>
<organism evidence="4 5">
    <name type="scientific">Eiseniibacteriota bacterium</name>
    <dbReference type="NCBI Taxonomy" id="2212470"/>
    <lineage>
        <taxon>Bacteria</taxon>
        <taxon>Candidatus Eiseniibacteriota</taxon>
    </lineage>
</organism>
<keyword evidence="5" id="KW-1185">Reference proteome</keyword>
<dbReference type="InterPro" id="IPR050722">
    <property type="entry name" value="Pyruvate:ferred/Flavod_OxRd"/>
</dbReference>
<feature type="domain" description="Pyruvate flavodoxin/ferredoxin oxidoreductase pyrimidine binding" evidence="3">
    <location>
        <begin position="198"/>
        <end position="424"/>
    </location>
</feature>
<dbReference type="Pfam" id="PF01855">
    <property type="entry name" value="POR_N"/>
    <property type="match status" value="1"/>
</dbReference>
<name>A0ABV6YP88_UNCEI</name>